<dbReference type="EMBL" id="CAEZZL010000138">
    <property type="protein sequence ID" value="CAB4770313.1"/>
    <property type="molecule type" value="Genomic_DNA"/>
</dbReference>
<reference evidence="3" key="1">
    <citation type="submission" date="2020-05" db="EMBL/GenBank/DDBJ databases">
        <authorList>
            <person name="Chiriac C."/>
            <person name="Salcher M."/>
            <person name="Ghai R."/>
            <person name="Kavagutti S V."/>
        </authorList>
    </citation>
    <scope>NUCLEOTIDE SEQUENCE</scope>
</reference>
<dbReference type="GO" id="GO:0005829">
    <property type="term" value="C:cytosol"/>
    <property type="evidence" value="ECO:0007669"/>
    <property type="project" value="TreeGrafter"/>
</dbReference>
<sequence length="258" mass="28175">MSTTITGWTDTHCHIHDDKMTSAPAESLQRARDAGVQRFVVIGTDAPTCEQAITIASQHHDVWATVGLHPHDATQGTDSIVQFITRPRVIAIGECGLDYYYEHSPRDIQMRVFAEQIALAKQHDLTLVIHTRDAWDDTFAVLDAEGMPKNTIIHCFTGGPNEARSCLDRGAYLSFSGIVTFKTANELREAALLCPSDRLLIETDSPFLAPIPHRGRPNEPAHVGLVGTAIADLRGTDVAEFASITTANALAAFPRIHS</sequence>
<name>A0A6J6AHV0_9ZZZZ</name>
<dbReference type="InterPro" id="IPR032466">
    <property type="entry name" value="Metal_Hydrolase"/>
</dbReference>
<gene>
    <name evidence="4" type="ORF">UFOPK2334_01007</name>
    <name evidence="5" type="ORF">UFOPK2870_01282</name>
    <name evidence="3" type="ORF">UFOPK4179_01172</name>
</gene>
<dbReference type="GO" id="GO:0046872">
    <property type="term" value="F:metal ion binding"/>
    <property type="evidence" value="ECO:0007669"/>
    <property type="project" value="UniProtKB-KW"/>
</dbReference>
<dbReference type="CDD" id="cd01310">
    <property type="entry name" value="TatD_DNAse"/>
    <property type="match status" value="1"/>
</dbReference>
<dbReference type="InterPro" id="IPR015991">
    <property type="entry name" value="TatD/YcfH-like"/>
</dbReference>
<dbReference type="Gene3D" id="3.20.20.140">
    <property type="entry name" value="Metal-dependent hydrolases"/>
    <property type="match status" value="1"/>
</dbReference>
<dbReference type="NCBIfam" id="TIGR00010">
    <property type="entry name" value="YchF/TatD family DNA exonuclease"/>
    <property type="match status" value="1"/>
</dbReference>
<accession>A0A6J6AHV0</accession>
<keyword evidence="2" id="KW-0378">Hydrolase</keyword>
<evidence type="ECO:0000313" key="4">
    <source>
        <dbReference type="EMBL" id="CAB4678553.1"/>
    </source>
</evidence>
<protein>
    <submittedName>
        <fullName evidence="3">Unannotated protein</fullName>
    </submittedName>
</protein>
<organism evidence="3">
    <name type="scientific">freshwater metagenome</name>
    <dbReference type="NCBI Taxonomy" id="449393"/>
    <lineage>
        <taxon>unclassified sequences</taxon>
        <taxon>metagenomes</taxon>
        <taxon>ecological metagenomes</taxon>
    </lineage>
</organism>
<dbReference type="PANTHER" id="PTHR46124">
    <property type="entry name" value="D-AMINOACYL-TRNA DEACYLASE"/>
    <property type="match status" value="1"/>
</dbReference>
<evidence type="ECO:0000313" key="3">
    <source>
        <dbReference type="EMBL" id="CAB4368371.1"/>
    </source>
</evidence>
<keyword evidence="1" id="KW-0479">Metal-binding</keyword>
<dbReference type="SUPFAM" id="SSF51556">
    <property type="entry name" value="Metallo-dependent hydrolases"/>
    <property type="match status" value="1"/>
</dbReference>
<proteinExistence type="predicted"/>
<dbReference type="AlphaFoldDB" id="A0A6J6AHV0"/>
<dbReference type="GO" id="GO:0004536">
    <property type="term" value="F:DNA nuclease activity"/>
    <property type="evidence" value="ECO:0007669"/>
    <property type="project" value="InterPro"/>
</dbReference>
<dbReference type="EMBL" id="CAEZXA010000088">
    <property type="protein sequence ID" value="CAB4678553.1"/>
    <property type="molecule type" value="Genomic_DNA"/>
</dbReference>
<evidence type="ECO:0000313" key="5">
    <source>
        <dbReference type="EMBL" id="CAB4770313.1"/>
    </source>
</evidence>
<dbReference type="PIRSF" id="PIRSF005902">
    <property type="entry name" value="DNase_TatD"/>
    <property type="match status" value="1"/>
</dbReference>
<dbReference type="InterPro" id="IPR001130">
    <property type="entry name" value="TatD-like"/>
</dbReference>
<dbReference type="GO" id="GO:0016788">
    <property type="term" value="F:hydrolase activity, acting on ester bonds"/>
    <property type="evidence" value="ECO:0007669"/>
    <property type="project" value="InterPro"/>
</dbReference>
<dbReference type="FunFam" id="3.20.20.140:FF:000005">
    <property type="entry name" value="TatD family hydrolase"/>
    <property type="match status" value="1"/>
</dbReference>
<evidence type="ECO:0000256" key="1">
    <source>
        <dbReference type="ARBA" id="ARBA00022723"/>
    </source>
</evidence>
<evidence type="ECO:0000256" key="2">
    <source>
        <dbReference type="ARBA" id="ARBA00022801"/>
    </source>
</evidence>
<dbReference type="EMBL" id="CAETWZ010000137">
    <property type="protein sequence ID" value="CAB4368371.1"/>
    <property type="molecule type" value="Genomic_DNA"/>
</dbReference>
<dbReference type="Pfam" id="PF01026">
    <property type="entry name" value="TatD_DNase"/>
    <property type="match status" value="1"/>
</dbReference>
<dbReference type="PANTHER" id="PTHR46124:SF2">
    <property type="entry name" value="D-AMINOACYL-TRNA DEACYLASE"/>
    <property type="match status" value="1"/>
</dbReference>